<dbReference type="GO" id="GO:0005524">
    <property type="term" value="F:ATP binding"/>
    <property type="evidence" value="ECO:0007669"/>
    <property type="project" value="InterPro"/>
</dbReference>
<dbReference type="SUPFAM" id="SSF56112">
    <property type="entry name" value="Protein kinase-like (PK-like)"/>
    <property type="match status" value="1"/>
</dbReference>
<dbReference type="InterPro" id="IPR008271">
    <property type="entry name" value="Ser/Thr_kinase_AS"/>
</dbReference>
<feature type="domain" description="Protein kinase" evidence="2">
    <location>
        <begin position="95"/>
        <end position="416"/>
    </location>
</feature>
<accession>A0A4R8Q594</accession>
<feature type="transmembrane region" description="Helical" evidence="1">
    <location>
        <begin position="21"/>
        <end position="42"/>
    </location>
</feature>
<dbReference type="EMBL" id="QAPG01000061">
    <property type="protein sequence ID" value="TDZ33651.1"/>
    <property type="molecule type" value="Genomic_DNA"/>
</dbReference>
<keyword evidence="1" id="KW-0812">Transmembrane</keyword>
<evidence type="ECO:0000313" key="4">
    <source>
        <dbReference type="Proteomes" id="UP000295083"/>
    </source>
</evidence>
<keyword evidence="4" id="KW-1185">Reference proteome</keyword>
<keyword evidence="1" id="KW-0472">Membrane</keyword>
<evidence type="ECO:0000256" key="1">
    <source>
        <dbReference type="SAM" id="Phobius"/>
    </source>
</evidence>
<organism evidence="3 4">
    <name type="scientific">Colletotrichum spinosum</name>
    <dbReference type="NCBI Taxonomy" id="1347390"/>
    <lineage>
        <taxon>Eukaryota</taxon>
        <taxon>Fungi</taxon>
        <taxon>Dikarya</taxon>
        <taxon>Ascomycota</taxon>
        <taxon>Pezizomycotina</taxon>
        <taxon>Sordariomycetes</taxon>
        <taxon>Hypocreomycetidae</taxon>
        <taxon>Glomerellales</taxon>
        <taxon>Glomerellaceae</taxon>
        <taxon>Colletotrichum</taxon>
        <taxon>Colletotrichum orbiculare species complex</taxon>
    </lineage>
</organism>
<comment type="caution">
    <text evidence="3">The sequence shown here is derived from an EMBL/GenBank/DDBJ whole genome shotgun (WGS) entry which is preliminary data.</text>
</comment>
<dbReference type="Gene3D" id="1.10.510.10">
    <property type="entry name" value="Transferase(Phosphotransferase) domain 1"/>
    <property type="match status" value="1"/>
</dbReference>
<dbReference type="InterPro" id="IPR011009">
    <property type="entry name" value="Kinase-like_dom_sf"/>
</dbReference>
<evidence type="ECO:0000313" key="3">
    <source>
        <dbReference type="EMBL" id="TDZ33651.1"/>
    </source>
</evidence>
<dbReference type="PROSITE" id="PS50011">
    <property type="entry name" value="PROTEIN_KINASE_DOM"/>
    <property type="match status" value="1"/>
</dbReference>
<dbReference type="GO" id="GO:0004672">
    <property type="term" value="F:protein kinase activity"/>
    <property type="evidence" value="ECO:0007669"/>
    <property type="project" value="InterPro"/>
</dbReference>
<dbReference type="Proteomes" id="UP000295083">
    <property type="component" value="Unassembled WGS sequence"/>
</dbReference>
<dbReference type="AlphaFoldDB" id="A0A4R8Q594"/>
<evidence type="ECO:0000259" key="2">
    <source>
        <dbReference type="PROSITE" id="PS50011"/>
    </source>
</evidence>
<keyword evidence="1" id="KW-1133">Transmembrane helix</keyword>
<reference evidence="3 4" key="1">
    <citation type="submission" date="2018-11" db="EMBL/GenBank/DDBJ databases">
        <title>Genome sequence and assembly of Colletotrichum spinosum.</title>
        <authorList>
            <person name="Gan P."/>
            <person name="Shirasu K."/>
        </authorList>
    </citation>
    <scope>NUCLEOTIDE SEQUENCE [LARGE SCALE GENOMIC DNA]</scope>
    <source>
        <strain evidence="3 4">CBS 515.97</strain>
    </source>
</reference>
<protein>
    <recommendedName>
        <fullName evidence="2">Protein kinase domain-containing protein</fullName>
    </recommendedName>
</protein>
<dbReference type="PROSITE" id="PS00108">
    <property type="entry name" value="PROTEIN_KINASE_ST"/>
    <property type="match status" value="1"/>
</dbReference>
<dbReference type="InterPro" id="IPR000719">
    <property type="entry name" value="Prot_kinase_dom"/>
</dbReference>
<gene>
    <name evidence="3" type="ORF">C8035_v010668</name>
</gene>
<proteinExistence type="predicted"/>
<name>A0A4R8Q594_9PEZI</name>
<sequence length="438" mass="48793">MSLKSRNWSPVGARRRGLKTFASRLAVRFLAIVAIVGLFHGVDLHVRYRGAMRAKYSETEFAALSDHDQAILASSGWDLESHSSNPGRLVLLENRKHWKKLGKGREGEVFTYNNSVIKVYDDQSSPFRNCVPDVGDGARRWPTEIPVTLIMGGKRDSSVPPHHDAYKDSYVPVQDYFLAAANPSHPPKWHLVTPFYKSGTLSKLAKKLRHSPERLTYHEVDAMFRPSFEALLSALDELHLAHNLCHDDVKLDNIFVASERDPRRWKMGDLGNAREPGHPYHSAPLWTSDTPQLRDCRANDALRLTKSYVEFVRVASGNPTDFDDAFFRGVEPASRFYWTVARNPVPLSAGDVKVLSEAYPPLREGEEGVWTSMEPVAARGSGSATAMVMTVFGSCWHGALGRTVVRELRVGANEWMGKLFGLTGILGVPITSCKAARG</sequence>